<dbReference type="EMBL" id="OZ034820">
    <property type="protein sequence ID" value="CAL1400800.1"/>
    <property type="molecule type" value="Genomic_DNA"/>
</dbReference>
<organism evidence="2 3">
    <name type="scientific">Linum trigynum</name>
    <dbReference type="NCBI Taxonomy" id="586398"/>
    <lineage>
        <taxon>Eukaryota</taxon>
        <taxon>Viridiplantae</taxon>
        <taxon>Streptophyta</taxon>
        <taxon>Embryophyta</taxon>
        <taxon>Tracheophyta</taxon>
        <taxon>Spermatophyta</taxon>
        <taxon>Magnoliopsida</taxon>
        <taxon>eudicotyledons</taxon>
        <taxon>Gunneridae</taxon>
        <taxon>Pentapetalae</taxon>
        <taxon>rosids</taxon>
        <taxon>fabids</taxon>
        <taxon>Malpighiales</taxon>
        <taxon>Linaceae</taxon>
        <taxon>Linum</taxon>
    </lineage>
</organism>
<evidence type="ECO:0000313" key="2">
    <source>
        <dbReference type="EMBL" id="CAL1400800.1"/>
    </source>
</evidence>
<sequence>MLRCLGIDLEDNVSTVNVLDTLRAQHVLRRVDASVGVRKLVNPQGGERAYPPTAAELFEAKIGDGHQTLFRNINDDLAAVARAVKKATGASTADKGKQKINPSNTQDMLGSHFKGEGTRPTTAGKSIKIRVHGDIAYSSLLETLQEETEPEEAFSGDISDYETDPEFDY</sequence>
<gene>
    <name evidence="2" type="ORF">LTRI10_LOCUS40903</name>
</gene>
<proteinExistence type="predicted"/>
<accession>A0AAV2FR35</accession>
<feature type="region of interest" description="Disordered" evidence="1">
    <location>
        <begin position="90"/>
        <end position="124"/>
    </location>
</feature>
<name>A0AAV2FR35_9ROSI</name>
<reference evidence="2 3" key="1">
    <citation type="submission" date="2024-04" db="EMBL/GenBank/DDBJ databases">
        <authorList>
            <person name="Fracassetti M."/>
        </authorList>
    </citation>
    <scope>NUCLEOTIDE SEQUENCE [LARGE SCALE GENOMIC DNA]</scope>
</reference>
<evidence type="ECO:0000313" key="3">
    <source>
        <dbReference type="Proteomes" id="UP001497516"/>
    </source>
</evidence>
<dbReference type="Proteomes" id="UP001497516">
    <property type="component" value="Chromosome 7"/>
</dbReference>
<protein>
    <submittedName>
        <fullName evidence="2">Uncharacterized protein</fullName>
    </submittedName>
</protein>
<feature type="region of interest" description="Disordered" evidence="1">
    <location>
        <begin position="147"/>
        <end position="169"/>
    </location>
</feature>
<evidence type="ECO:0000256" key="1">
    <source>
        <dbReference type="SAM" id="MobiDB-lite"/>
    </source>
</evidence>
<dbReference type="AlphaFoldDB" id="A0AAV2FR35"/>
<keyword evidence="3" id="KW-1185">Reference proteome</keyword>